<evidence type="ECO:0000313" key="1">
    <source>
        <dbReference type="EMBL" id="OEH75642.1"/>
    </source>
</evidence>
<dbReference type="InParanoid" id="A0A1D3CWQ9"/>
<accession>A0A1D3CWQ9</accession>
<dbReference type="VEuPathDB" id="ToxoDB:LOC34619022"/>
<comment type="caution">
    <text evidence="1">The sequence shown here is derived from an EMBL/GenBank/DDBJ whole genome shotgun (WGS) entry which is preliminary data.</text>
</comment>
<dbReference type="VEuPathDB" id="ToxoDB:cyc_02126"/>
<name>A0A1D3CWQ9_9EIME</name>
<evidence type="ECO:0000313" key="2">
    <source>
        <dbReference type="Proteomes" id="UP000095192"/>
    </source>
</evidence>
<proteinExistence type="predicted"/>
<dbReference type="EMBL" id="JROU02001678">
    <property type="protein sequence ID" value="OEH75642.1"/>
    <property type="molecule type" value="Genomic_DNA"/>
</dbReference>
<organism evidence="1 2">
    <name type="scientific">Cyclospora cayetanensis</name>
    <dbReference type="NCBI Taxonomy" id="88456"/>
    <lineage>
        <taxon>Eukaryota</taxon>
        <taxon>Sar</taxon>
        <taxon>Alveolata</taxon>
        <taxon>Apicomplexa</taxon>
        <taxon>Conoidasida</taxon>
        <taxon>Coccidia</taxon>
        <taxon>Eucoccidiorida</taxon>
        <taxon>Eimeriorina</taxon>
        <taxon>Eimeriidae</taxon>
        <taxon>Cyclospora</taxon>
    </lineage>
</organism>
<sequence>MSANAPLKIIKAPPLPAPAGRRPIGFRGNHQHKKALYDPVFRTTKVRSHVVAAACVFRSIFLLNRTSIDGTEEECQSWCRRGCCSKEAAVETPQSSSVAGRRVLQQSMWSNVQQEPLAVFLRLAMQRYLSACNKDGQSADELQRKDGDRKAPLCCQTDRSCAFKVGKELGLGVDYSLNRLGVGRLHLMKTTSEGMLFCASSGCFLPTVKKPHSAFAAFDEEQRHSLLSSLRSRAVAWSIEGEAGEEADSDREDDIDEEAEDLKRFLMNRNENKHIVQRLH</sequence>
<dbReference type="Proteomes" id="UP000095192">
    <property type="component" value="Unassembled WGS sequence"/>
</dbReference>
<reference evidence="1 2" key="1">
    <citation type="journal article" date="2016" name="BMC Genomics">
        <title>Comparative genomics reveals Cyclospora cayetanensis possesses coccidia-like metabolism and invasion components but unique surface antigens.</title>
        <authorList>
            <person name="Liu S."/>
            <person name="Wang L."/>
            <person name="Zheng H."/>
            <person name="Xu Z."/>
            <person name="Roellig D.M."/>
            <person name="Li N."/>
            <person name="Frace M.A."/>
            <person name="Tang K."/>
            <person name="Arrowood M.J."/>
            <person name="Moss D.M."/>
            <person name="Zhang L."/>
            <person name="Feng Y."/>
            <person name="Xiao L."/>
        </authorList>
    </citation>
    <scope>NUCLEOTIDE SEQUENCE [LARGE SCALE GENOMIC DNA]</scope>
    <source>
        <strain evidence="1 2">CHN_HEN01</strain>
    </source>
</reference>
<keyword evidence="2" id="KW-1185">Reference proteome</keyword>
<protein>
    <submittedName>
        <fullName evidence="1">Uncharacterized protein</fullName>
    </submittedName>
</protein>
<gene>
    <name evidence="1" type="ORF">cyc_02126</name>
</gene>
<dbReference type="AlphaFoldDB" id="A0A1D3CWQ9"/>